<accession>A0A4Z1C7M7</accession>
<reference evidence="5 6" key="1">
    <citation type="submission" date="2019-04" db="EMBL/GenBank/DDBJ databases">
        <title>Three New Species of Nocardioides, Nocardioides euryhalodurans sp. nov., Nocardioides seonyuensis sp. nov. and Nocardioides eburneoflavus sp. nov. Isolated from Soil.</title>
        <authorList>
            <person name="Roh S.G."/>
            <person name="Lee C."/>
            <person name="Kim M.-K."/>
            <person name="Kim S.B."/>
        </authorList>
    </citation>
    <scope>NUCLEOTIDE SEQUENCE [LARGE SCALE GENOMIC DNA]</scope>
    <source>
        <strain evidence="5 6">MMS17-SY213</strain>
    </source>
</reference>
<dbReference type="InterPro" id="IPR001638">
    <property type="entry name" value="Solute-binding_3/MltF_N"/>
</dbReference>
<dbReference type="InterPro" id="IPR001320">
    <property type="entry name" value="Iontro_rcpt_C"/>
</dbReference>
<dbReference type="RefSeq" id="WP_135840017.1">
    <property type="nucleotide sequence ID" value="NZ_SRRO01000001.1"/>
</dbReference>
<evidence type="ECO:0000259" key="3">
    <source>
        <dbReference type="SMART" id="SM00062"/>
    </source>
</evidence>
<dbReference type="GO" id="GO:0015276">
    <property type="term" value="F:ligand-gated monoatomic ion channel activity"/>
    <property type="evidence" value="ECO:0007669"/>
    <property type="project" value="InterPro"/>
</dbReference>
<evidence type="ECO:0000313" key="6">
    <source>
        <dbReference type="Proteomes" id="UP000297496"/>
    </source>
</evidence>
<dbReference type="OrthoDB" id="8454826at2"/>
<organism evidence="5 6">
    <name type="scientific">Nocardioides eburneiflavus</name>
    <dbReference type="NCBI Taxonomy" id="2518372"/>
    <lineage>
        <taxon>Bacteria</taxon>
        <taxon>Bacillati</taxon>
        <taxon>Actinomycetota</taxon>
        <taxon>Actinomycetes</taxon>
        <taxon>Propionibacteriales</taxon>
        <taxon>Nocardioidaceae</taxon>
        <taxon>Nocardioides</taxon>
    </lineage>
</organism>
<evidence type="ECO:0000313" key="5">
    <source>
        <dbReference type="EMBL" id="TGN65522.1"/>
    </source>
</evidence>
<dbReference type="AlphaFoldDB" id="A0A4Z1C7M7"/>
<dbReference type="Proteomes" id="UP000297496">
    <property type="component" value="Unassembled WGS sequence"/>
</dbReference>
<feature type="signal peptide" evidence="2">
    <location>
        <begin position="1"/>
        <end position="26"/>
    </location>
</feature>
<gene>
    <name evidence="5" type="ORF">EXE59_17335</name>
</gene>
<dbReference type="Pfam" id="PF00497">
    <property type="entry name" value="SBP_bac_3"/>
    <property type="match status" value="1"/>
</dbReference>
<dbReference type="PANTHER" id="PTHR35936:SF17">
    <property type="entry name" value="ARGININE-BINDING EXTRACELLULAR PROTEIN ARTP"/>
    <property type="match status" value="1"/>
</dbReference>
<sequence>MASSTLPRPRGIIRSSIALASTLALAAVLTACGSDDGGDSAGDSGSGDDSGLTTVSSGTLTVCSDVPYPPFEDFDDTSESGFKGFDIDIVQAIADGLELELAVKDSSFDALQSGQALNANQCDIAASAMTITEERQAALDFSDGYYDSQQSLLVAEDSDIASIDDLDGVKVGVQQGTTGKVYAEENATGAELVSFPSDAEMFQAIKAGQVEALLQDLPVNINHQDQGGFSVVETYSTDESYGLAMKKGNTALVDAVNEQLSEMRDDGTYDEIYNSYFATE</sequence>
<dbReference type="SMART" id="SM00079">
    <property type="entry name" value="PBPe"/>
    <property type="match status" value="1"/>
</dbReference>
<protein>
    <submittedName>
        <fullName evidence="5">Transporter substrate-binding domain-containing protein</fullName>
    </submittedName>
</protein>
<evidence type="ECO:0000259" key="4">
    <source>
        <dbReference type="SMART" id="SM00079"/>
    </source>
</evidence>
<feature type="chain" id="PRO_5021414234" evidence="2">
    <location>
        <begin position="27"/>
        <end position="280"/>
    </location>
</feature>
<feature type="domain" description="Solute-binding protein family 3/N-terminal" evidence="3">
    <location>
        <begin position="59"/>
        <end position="280"/>
    </location>
</feature>
<dbReference type="SMART" id="SM00062">
    <property type="entry name" value="PBPb"/>
    <property type="match status" value="1"/>
</dbReference>
<evidence type="ECO:0000256" key="1">
    <source>
        <dbReference type="ARBA" id="ARBA00022729"/>
    </source>
</evidence>
<proteinExistence type="predicted"/>
<evidence type="ECO:0000256" key="2">
    <source>
        <dbReference type="SAM" id="SignalP"/>
    </source>
</evidence>
<dbReference type="EMBL" id="SRRO01000001">
    <property type="protein sequence ID" value="TGN65522.1"/>
    <property type="molecule type" value="Genomic_DNA"/>
</dbReference>
<comment type="caution">
    <text evidence="5">The sequence shown here is derived from an EMBL/GenBank/DDBJ whole genome shotgun (WGS) entry which is preliminary data.</text>
</comment>
<name>A0A4Z1C7M7_9ACTN</name>
<dbReference type="GO" id="GO:0016020">
    <property type="term" value="C:membrane"/>
    <property type="evidence" value="ECO:0007669"/>
    <property type="project" value="InterPro"/>
</dbReference>
<dbReference type="SUPFAM" id="SSF53850">
    <property type="entry name" value="Periplasmic binding protein-like II"/>
    <property type="match status" value="1"/>
</dbReference>
<dbReference type="PANTHER" id="PTHR35936">
    <property type="entry name" value="MEMBRANE-BOUND LYTIC MUREIN TRANSGLYCOSYLASE F"/>
    <property type="match status" value="1"/>
</dbReference>
<dbReference type="Gene3D" id="3.40.190.10">
    <property type="entry name" value="Periplasmic binding protein-like II"/>
    <property type="match status" value="2"/>
</dbReference>
<feature type="domain" description="Ionotropic glutamate receptor C-terminal" evidence="4">
    <location>
        <begin position="59"/>
        <end position="279"/>
    </location>
</feature>
<keyword evidence="1 2" id="KW-0732">Signal</keyword>
<keyword evidence="6" id="KW-1185">Reference proteome</keyword>